<evidence type="ECO:0000256" key="1">
    <source>
        <dbReference type="ARBA" id="ARBA00007162"/>
    </source>
</evidence>
<evidence type="ECO:0000313" key="3">
    <source>
        <dbReference type="EMBL" id="MEP0818691.1"/>
    </source>
</evidence>
<organism evidence="3 4">
    <name type="scientific">Trichocoleus desertorum GB2-A4</name>
    <dbReference type="NCBI Taxonomy" id="2933944"/>
    <lineage>
        <taxon>Bacteria</taxon>
        <taxon>Bacillati</taxon>
        <taxon>Cyanobacteriota</taxon>
        <taxon>Cyanophyceae</taxon>
        <taxon>Leptolyngbyales</taxon>
        <taxon>Trichocoleusaceae</taxon>
        <taxon>Trichocoleus</taxon>
    </lineage>
</organism>
<evidence type="ECO:0000313" key="4">
    <source>
        <dbReference type="Proteomes" id="UP001464891"/>
    </source>
</evidence>
<dbReference type="Pfam" id="PF12974">
    <property type="entry name" value="Phosphonate-bd"/>
    <property type="match status" value="1"/>
</dbReference>
<dbReference type="SUPFAM" id="SSF53850">
    <property type="entry name" value="Periplasmic binding protein-like II"/>
    <property type="match status" value="1"/>
</dbReference>
<dbReference type="EMBL" id="JAMPKM010000010">
    <property type="protein sequence ID" value="MEP0818691.1"/>
    <property type="molecule type" value="Genomic_DNA"/>
</dbReference>
<dbReference type="CDD" id="cd01071">
    <property type="entry name" value="PBP2_PhnD_like"/>
    <property type="match status" value="1"/>
</dbReference>
<sequence>MPATLSFLTRFSCRTWVRYSLALFPMLLSVSCGPESGDRPTPSASNPPTTSNREVKEFNVIDVAVIPALSPKEQEKQLESLAEYLEKSLGYPIYFQVTPSYEQAVELLVQEKVEVAYLGPLTYVLAQQQNPQVEPIVAPIEKSTGRPSYTSVIIARKAAGIDSLSDLKGKRFAFVSRSSTSGYLVPMAHFQKIGLRPDQDFATVKYSGNHDKAQADLEAGVVDAIADSRPSLLKRQKSGKLDPSQYQIIWESAPIPMSPIVVSKKLSPEIVSSLKKALINAPEGLADVTGAESAGYTLVEDADYEPIRQLQKTLEANSGPRQ</sequence>
<keyword evidence="2" id="KW-0732">Signal</keyword>
<dbReference type="InterPro" id="IPR005770">
    <property type="entry name" value="PhnD"/>
</dbReference>
<dbReference type="RefSeq" id="WP_199298941.1">
    <property type="nucleotide sequence ID" value="NZ_JAMPKM010000010.1"/>
</dbReference>
<dbReference type="NCBIfam" id="TIGR01098">
    <property type="entry name" value="3A0109s03R"/>
    <property type="match status" value="1"/>
</dbReference>
<protein>
    <submittedName>
        <fullName evidence="3">Phosphate/phosphite/phosphonate ABC transporter substrate-binding protein</fullName>
    </submittedName>
</protein>
<proteinExistence type="inferred from homology"/>
<dbReference type="Proteomes" id="UP001464891">
    <property type="component" value="Unassembled WGS sequence"/>
</dbReference>
<comment type="similarity">
    <text evidence="1">Belongs to the phosphate/phosphite/phosphonate binding protein family.</text>
</comment>
<name>A0ABV0JCF1_9CYAN</name>
<dbReference type="PANTHER" id="PTHR35841:SF1">
    <property type="entry name" value="PHOSPHONATES-BINDING PERIPLASMIC PROTEIN"/>
    <property type="match status" value="1"/>
</dbReference>
<evidence type="ECO:0000256" key="2">
    <source>
        <dbReference type="ARBA" id="ARBA00022729"/>
    </source>
</evidence>
<gene>
    <name evidence="3" type="ORF">NC998_16445</name>
</gene>
<comment type="caution">
    <text evidence="3">The sequence shown here is derived from an EMBL/GenBank/DDBJ whole genome shotgun (WGS) entry which is preliminary data.</text>
</comment>
<reference evidence="3 4" key="1">
    <citation type="submission" date="2022-04" db="EMBL/GenBank/DDBJ databases">
        <title>Positive selection, recombination, and allopatry shape intraspecific diversity of widespread and dominant cyanobacteria.</title>
        <authorList>
            <person name="Wei J."/>
            <person name="Shu W."/>
            <person name="Hu C."/>
        </authorList>
    </citation>
    <scope>NUCLEOTIDE SEQUENCE [LARGE SCALE GENOMIC DNA]</scope>
    <source>
        <strain evidence="3 4">GB2-A4</strain>
    </source>
</reference>
<keyword evidence="4" id="KW-1185">Reference proteome</keyword>
<dbReference type="PANTHER" id="PTHR35841">
    <property type="entry name" value="PHOSPHONATES-BINDING PERIPLASMIC PROTEIN"/>
    <property type="match status" value="1"/>
</dbReference>
<accession>A0ABV0JCF1</accession>
<dbReference type="Gene3D" id="3.40.190.10">
    <property type="entry name" value="Periplasmic binding protein-like II"/>
    <property type="match status" value="2"/>
</dbReference>